<gene>
    <name evidence="2" type="ORF">EUS_14100</name>
</gene>
<protein>
    <submittedName>
        <fullName evidence="2">Uncharacterized protein</fullName>
    </submittedName>
</protein>
<dbReference type="EMBL" id="FP929044">
    <property type="protein sequence ID" value="CBK96549.1"/>
    <property type="molecule type" value="Genomic_DNA"/>
</dbReference>
<evidence type="ECO:0000313" key="3">
    <source>
        <dbReference type="Proteomes" id="UP000008803"/>
    </source>
</evidence>
<name>D4JTY0_9FIRM</name>
<evidence type="ECO:0000256" key="1">
    <source>
        <dbReference type="SAM" id="MobiDB-lite"/>
    </source>
</evidence>
<organism evidence="2 3">
    <name type="scientific">[Eubacterium] siraeum 70/3</name>
    <dbReference type="NCBI Taxonomy" id="657319"/>
    <lineage>
        <taxon>Bacteria</taxon>
        <taxon>Bacillati</taxon>
        <taxon>Bacillota</taxon>
        <taxon>Clostridia</taxon>
        <taxon>Eubacteriales</taxon>
        <taxon>Oscillospiraceae</taxon>
        <taxon>Oscillospiraceae incertae sedis</taxon>
    </lineage>
</organism>
<evidence type="ECO:0000313" key="2">
    <source>
        <dbReference type="EMBL" id="CBK96549.1"/>
    </source>
</evidence>
<dbReference type="AlphaFoldDB" id="D4JTY0"/>
<dbReference type="BioCyc" id="ESIR657319:G136K-1191-MONOMER"/>
<dbReference type="HOGENOM" id="CLU_3381938_0_0_9"/>
<proteinExistence type="predicted"/>
<dbReference type="Proteomes" id="UP000008803">
    <property type="component" value="Chromosome"/>
</dbReference>
<sequence length="33" mass="3617">MARKGSPPERVKPKPRGRGEKLEATAGWGAWLV</sequence>
<reference evidence="2 3" key="1">
    <citation type="submission" date="2010-03" db="EMBL/GenBank/DDBJ databases">
        <title>The genome sequence of Eubacterium siraeum 70/3.</title>
        <authorList>
            <consortium name="metaHIT consortium -- http://www.metahit.eu/"/>
            <person name="Pajon A."/>
            <person name="Turner K."/>
            <person name="Parkhill J."/>
            <person name="Duncan S."/>
            <person name="Flint H."/>
        </authorList>
    </citation>
    <scope>NUCLEOTIDE SEQUENCE [LARGE SCALE GENOMIC DNA]</scope>
    <source>
        <strain evidence="2 3">70/3</strain>
    </source>
</reference>
<feature type="region of interest" description="Disordered" evidence="1">
    <location>
        <begin position="1"/>
        <end position="33"/>
    </location>
</feature>
<dbReference type="KEGG" id="esu:EUS_14100"/>
<accession>D4JTY0</accession>
<feature type="compositionally biased region" description="Basic and acidic residues" evidence="1">
    <location>
        <begin position="1"/>
        <end position="23"/>
    </location>
</feature>
<reference evidence="2 3" key="2">
    <citation type="submission" date="2010-03" db="EMBL/GenBank/DDBJ databases">
        <authorList>
            <person name="Pajon A."/>
        </authorList>
    </citation>
    <scope>NUCLEOTIDE SEQUENCE [LARGE SCALE GENOMIC DNA]</scope>
    <source>
        <strain evidence="2 3">70/3</strain>
    </source>
</reference>